<evidence type="ECO:0000256" key="2">
    <source>
        <dbReference type="ARBA" id="ARBA00012438"/>
    </source>
</evidence>
<evidence type="ECO:0000313" key="10">
    <source>
        <dbReference type="Proteomes" id="UP000240418"/>
    </source>
</evidence>
<dbReference type="InterPro" id="IPR011006">
    <property type="entry name" value="CheY-like_superfamily"/>
</dbReference>
<dbReference type="FunFam" id="3.30.565.10:FF:000010">
    <property type="entry name" value="Sensor histidine kinase RcsC"/>
    <property type="match status" value="1"/>
</dbReference>
<dbReference type="GO" id="GO:0000160">
    <property type="term" value="P:phosphorelay signal transduction system"/>
    <property type="evidence" value="ECO:0007669"/>
    <property type="project" value="UniProtKB-KW"/>
</dbReference>
<dbReference type="Pfam" id="PF00072">
    <property type="entry name" value="Response_reg"/>
    <property type="match status" value="2"/>
</dbReference>
<dbReference type="PRINTS" id="PR00344">
    <property type="entry name" value="BCTRLSENSOR"/>
</dbReference>
<dbReference type="InterPro" id="IPR005467">
    <property type="entry name" value="His_kinase_dom"/>
</dbReference>
<dbReference type="CDD" id="cd16922">
    <property type="entry name" value="HATPase_EvgS-ArcB-TorS-like"/>
    <property type="match status" value="1"/>
</dbReference>
<dbReference type="EMBL" id="PYGJ01000007">
    <property type="protein sequence ID" value="PSL19109.1"/>
    <property type="molecule type" value="Genomic_DNA"/>
</dbReference>
<evidence type="ECO:0000256" key="3">
    <source>
        <dbReference type="ARBA" id="ARBA00022553"/>
    </source>
</evidence>
<keyword evidence="4" id="KW-0902">Two-component regulatory system</keyword>
<gene>
    <name evidence="9" type="ORF">CLV88_10752</name>
</gene>
<dbReference type="SMART" id="SM00448">
    <property type="entry name" value="REC"/>
    <property type="match status" value="2"/>
</dbReference>
<dbReference type="RefSeq" id="WP_341477160.1">
    <property type="nucleotide sequence ID" value="NZ_PYGJ01000007.1"/>
</dbReference>
<comment type="caution">
    <text evidence="9">The sequence shown here is derived from an EMBL/GenBank/DDBJ whole genome shotgun (WGS) entry which is preliminary data.</text>
</comment>
<feature type="region of interest" description="Disordered" evidence="6">
    <location>
        <begin position="416"/>
        <end position="437"/>
    </location>
</feature>
<dbReference type="PROSITE" id="PS50109">
    <property type="entry name" value="HIS_KIN"/>
    <property type="match status" value="1"/>
</dbReference>
<feature type="modified residue" description="4-aspartylphosphate" evidence="5">
    <location>
        <position position="348"/>
    </location>
</feature>
<accession>A0A2P8FBL9</accession>
<dbReference type="SMART" id="SM00387">
    <property type="entry name" value="HATPase_c"/>
    <property type="match status" value="1"/>
</dbReference>
<dbReference type="PANTHER" id="PTHR45339">
    <property type="entry name" value="HYBRID SIGNAL TRANSDUCTION HISTIDINE KINASE J"/>
    <property type="match status" value="1"/>
</dbReference>
<dbReference type="InterPro" id="IPR036890">
    <property type="entry name" value="HATPase_C_sf"/>
</dbReference>
<sequence length="437" mass="47386">MHSRSHDIIAAFSSAKGVELIVDYDLFLPTKLVGDPGRIRQVLTNLIGNALKFTSEGHVQVRVVGVIQNDGTEAEMHITVQDTGIGIPEDMIGHIFGEFNQVDEARNKEFEGTGLGLAITRKLIDLMSGDIWVESKESEGSCFGFSLTLPIEENCDGLPTPLPSCIGNVLIADEAELNGHLLKRQIEQMGAKATLCAGEDCIQDLAGQMDLVLIDQYLPKLDVLELVEKLRSDGCVTPIILLGSDTTSIASDPRTELVQGVLNKPISRGDLFATIKRAVSHEEGSAESPAQETPTRSMRILAAEDNKTNRLVLSKLLKSLDIELEFATNGLEAVDLFQSFKPDLIFMDISMPKMDGKEATAKIRGLEAGRMHTPIVALTAHAVNGDKEGILAAGLDHYLTKPLRKAAIFEKIQDHCPTSARPPIPEAEPQEPLQASG</sequence>
<keyword evidence="10" id="KW-1185">Reference proteome</keyword>
<dbReference type="Pfam" id="PF02518">
    <property type="entry name" value="HATPase_c"/>
    <property type="match status" value="1"/>
</dbReference>
<dbReference type="CDD" id="cd17546">
    <property type="entry name" value="REC_hyHK_CKI1_RcsC-like"/>
    <property type="match status" value="1"/>
</dbReference>
<keyword evidence="3 5" id="KW-0597">Phosphoprotein</keyword>
<dbReference type="Gene3D" id="3.40.50.2300">
    <property type="match status" value="2"/>
</dbReference>
<dbReference type="SUPFAM" id="SSF55874">
    <property type="entry name" value="ATPase domain of HSP90 chaperone/DNA topoisomerase II/histidine kinase"/>
    <property type="match status" value="1"/>
</dbReference>
<dbReference type="InterPro" id="IPR004358">
    <property type="entry name" value="Sig_transdc_His_kin-like_C"/>
</dbReference>
<evidence type="ECO:0000313" key="9">
    <source>
        <dbReference type="EMBL" id="PSL19109.1"/>
    </source>
</evidence>
<dbReference type="GO" id="GO:0004673">
    <property type="term" value="F:protein histidine kinase activity"/>
    <property type="evidence" value="ECO:0007669"/>
    <property type="project" value="UniProtKB-EC"/>
</dbReference>
<evidence type="ECO:0000259" key="8">
    <source>
        <dbReference type="PROSITE" id="PS50110"/>
    </source>
</evidence>
<evidence type="ECO:0000256" key="5">
    <source>
        <dbReference type="PROSITE-ProRule" id="PRU00169"/>
    </source>
</evidence>
<dbReference type="SUPFAM" id="SSF52172">
    <property type="entry name" value="CheY-like"/>
    <property type="match status" value="2"/>
</dbReference>
<feature type="modified residue" description="4-aspartylphosphate" evidence="5">
    <location>
        <position position="215"/>
    </location>
</feature>
<proteinExistence type="predicted"/>
<dbReference type="InterPro" id="IPR003594">
    <property type="entry name" value="HATPase_dom"/>
</dbReference>
<reference evidence="9 10" key="1">
    <citation type="submission" date="2018-03" db="EMBL/GenBank/DDBJ databases">
        <title>Genomic Encyclopedia of Archaeal and Bacterial Type Strains, Phase II (KMG-II): from individual species to whole genera.</title>
        <authorList>
            <person name="Goeker M."/>
        </authorList>
    </citation>
    <scope>NUCLEOTIDE SEQUENCE [LARGE SCALE GENOMIC DNA]</scope>
    <source>
        <strain evidence="9 10">DSM 100673</strain>
    </source>
</reference>
<feature type="domain" description="Response regulatory" evidence="8">
    <location>
        <begin position="299"/>
        <end position="416"/>
    </location>
</feature>
<dbReference type="AlphaFoldDB" id="A0A2P8FBL9"/>
<dbReference type="EC" id="2.7.13.3" evidence="2"/>
<evidence type="ECO:0000256" key="4">
    <source>
        <dbReference type="ARBA" id="ARBA00023012"/>
    </source>
</evidence>
<name>A0A2P8FBL9_9RHOB</name>
<dbReference type="InterPro" id="IPR001789">
    <property type="entry name" value="Sig_transdc_resp-reg_receiver"/>
</dbReference>
<organism evidence="9 10">
    <name type="scientific">Shimia abyssi</name>
    <dbReference type="NCBI Taxonomy" id="1662395"/>
    <lineage>
        <taxon>Bacteria</taxon>
        <taxon>Pseudomonadati</taxon>
        <taxon>Pseudomonadota</taxon>
        <taxon>Alphaproteobacteria</taxon>
        <taxon>Rhodobacterales</taxon>
        <taxon>Roseobacteraceae</taxon>
    </lineage>
</organism>
<evidence type="ECO:0000259" key="7">
    <source>
        <dbReference type="PROSITE" id="PS50109"/>
    </source>
</evidence>
<evidence type="ECO:0000256" key="6">
    <source>
        <dbReference type="SAM" id="MobiDB-lite"/>
    </source>
</evidence>
<dbReference type="PANTHER" id="PTHR45339:SF5">
    <property type="entry name" value="HISTIDINE KINASE"/>
    <property type="match status" value="1"/>
</dbReference>
<evidence type="ECO:0000256" key="1">
    <source>
        <dbReference type="ARBA" id="ARBA00000085"/>
    </source>
</evidence>
<feature type="domain" description="Response regulatory" evidence="8">
    <location>
        <begin position="168"/>
        <end position="279"/>
    </location>
</feature>
<dbReference type="Gene3D" id="3.30.565.10">
    <property type="entry name" value="Histidine kinase-like ATPase, C-terminal domain"/>
    <property type="match status" value="1"/>
</dbReference>
<dbReference type="Proteomes" id="UP000240418">
    <property type="component" value="Unassembled WGS sequence"/>
</dbReference>
<protein>
    <recommendedName>
        <fullName evidence="2">histidine kinase</fullName>
        <ecNumber evidence="2">2.7.13.3</ecNumber>
    </recommendedName>
</protein>
<comment type="catalytic activity">
    <reaction evidence="1">
        <text>ATP + protein L-histidine = ADP + protein N-phospho-L-histidine.</text>
        <dbReference type="EC" id="2.7.13.3"/>
    </reaction>
</comment>
<feature type="domain" description="Histidine kinase" evidence="7">
    <location>
        <begin position="1"/>
        <end position="151"/>
    </location>
</feature>
<dbReference type="PROSITE" id="PS50110">
    <property type="entry name" value="RESPONSE_REGULATORY"/>
    <property type="match status" value="2"/>
</dbReference>